<dbReference type="InterPro" id="IPR010985">
    <property type="entry name" value="Ribbon_hlx_hlx"/>
</dbReference>
<evidence type="ECO:0000313" key="4">
    <source>
        <dbReference type="Proteomes" id="UP000577362"/>
    </source>
</evidence>
<dbReference type="AlphaFoldDB" id="A0A840BW70"/>
<name>A0A840BW70_9HYPH</name>
<evidence type="ECO:0000256" key="1">
    <source>
        <dbReference type="SAM" id="MobiDB-lite"/>
    </source>
</evidence>
<dbReference type="InterPro" id="IPR053853">
    <property type="entry name" value="FitA-like_RHH"/>
</dbReference>
<reference evidence="3 4" key="1">
    <citation type="submission" date="2020-08" db="EMBL/GenBank/DDBJ databases">
        <title>Genomic Encyclopedia of Type Strains, Phase IV (KMG-IV): sequencing the most valuable type-strain genomes for metagenomic binning, comparative biology and taxonomic classification.</title>
        <authorList>
            <person name="Goeker M."/>
        </authorList>
    </citation>
    <scope>NUCLEOTIDE SEQUENCE [LARGE SCALE GENOMIC DNA]</scope>
    <source>
        <strain evidence="3 4">DSM 103737</strain>
    </source>
</reference>
<feature type="region of interest" description="Disordered" evidence="1">
    <location>
        <begin position="59"/>
        <end position="78"/>
    </location>
</feature>
<dbReference type="EMBL" id="JACIEN010000002">
    <property type="protein sequence ID" value="MBB4016823.1"/>
    <property type="molecule type" value="Genomic_DNA"/>
</dbReference>
<dbReference type="RefSeq" id="WP_183316415.1">
    <property type="nucleotide sequence ID" value="NZ_JACIEN010000002.1"/>
</dbReference>
<protein>
    <submittedName>
        <fullName evidence="3">Plasmid stability protein</fullName>
    </submittedName>
</protein>
<evidence type="ECO:0000313" key="3">
    <source>
        <dbReference type="EMBL" id="MBB4016823.1"/>
    </source>
</evidence>
<keyword evidence="4" id="KW-1185">Reference proteome</keyword>
<accession>A0A840BW70</accession>
<gene>
    <name evidence="3" type="ORF">GGR16_001852</name>
</gene>
<dbReference type="Pfam" id="PF22513">
    <property type="entry name" value="FitA-like_RHH"/>
    <property type="match status" value="1"/>
</dbReference>
<feature type="compositionally biased region" description="Basic and acidic residues" evidence="1">
    <location>
        <begin position="66"/>
        <end position="78"/>
    </location>
</feature>
<proteinExistence type="predicted"/>
<feature type="domain" description="Antitoxin FitA-like ribbon-helix-helix" evidence="2">
    <location>
        <begin position="3"/>
        <end position="38"/>
    </location>
</feature>
<comment type="caution">
    <text evidence="3">The sequence shown here is derived from an EMBL/GenBank/DDBJ whole genome shotgun (WGS) entry which is preliminary data.</text>
</comment>
<sequence>MGQVLIRNLDDEVIEGLKVKARLAGVSFETFMRDALKAIAPLSADEKVALIEEFRRQHGPLGIRTPPEDLIREERERR</sequence>
<evidence type="ECO:0000259" key="2">
    <source>
        <dbReference type="Pfam" id="PF22513"/>
    </source>
</evidence>
<organism evidence="3 4">
    <name type="scientific">Chelatococcus caeni</name>
    <dbReference type="NCBI Taxonomy" id="1348468"/>
    <lineage>
        <taxon>Bacteria</taxon>
        <taxon>Pseudomonadati</taxon>
        <taxon>Pseudomonadota</taxon>
        <taxon>Alphaproteobacteria</taxon>
        <taxon>Hyphomicrobiales</taxon>
        <taxon>Chelatococcaceae</taxon>
        <taxon>Chelatococcus</taxon>
    </lineage>
</organism>
<dbReference type="GO" id="GO:0006355">
    <property type="term" value="P:regulation of DNA-templated transcription"/>
    <property type="evidence" value="ECO:0007669"/>
    <property type="project" value="InterPro"/>
</dbReference>
<dbReference type="SUPFAM" id="SSF47598">
    <property type="entry name" value="Ribbon-helix-helix"/>
    <property type="match status" value="1"/>
</dbReference>
<dbReference type="Proteomes" id="UP000577362">
    <property type="component" value="Unassembled WGS sequence"/>
</dbReference>